<organism evidence="1 2">
    <name type="scientific">Ancylostoma ceylanicum</name>
    <dbReference type="NCBI Taxonomy" id="53326"/>
    <lineage>
        <taxon>Eukaryota</taxon>
        <taxon>Metazoa</taxon>
        <taxon>Ecdysozoa</taxon>
        <taxon>Nematoda</taxon>
        <taxon>Chromadorea</taxon>
        <taxon>Rhabditida</taxon>
        <taxon>Rhabditina</taxon>
        <taxon>Rhabditomorpha</taxon>
        <taxon>Strongyloidea</taxon>
        <taxon>Ancylostomatidae</taxon>
        <taxon>Ancylostomatinae</taxon>
        <taxon>Ancylostoma</taxon>
    </lineage>
</organism>
<dbReference type="EMBL" id="JARK01001481">
    <property type="protein sequence ID" value="EYB96923.1"/>
    <property type="molecule type" value="Genomic_DNA"/>
</dbReference>
<proteinExistence type="predicted"/>
<evidence type="ECO:0000313" key="2">
    <source>
        <dbReference type="Proteomes" id="UP000024635"/>
    </source>
</evidence>
<evidence type="ECO:0000313" key="1">
    <source>
        <dbReference type="EMBL" id="EYB96923.1"/>
    </source>
</evidence>
<keyword evidence="2" id="KW-1185">Reference proteome</keyword>
<dbReference type="Proteomes" id="UP000024635">
    <property type="component" value="Unassembled WGS sequence"/>
</dbReference>
<dbReference type="AlphaFoldDB" id="A0A016T1N8"/>
<sequence length="99" mass="11140">MRLEHLPLFFVLTTAKHGGVLGALHADNSSVKEAKAMVLKRTLSSEQKQCTWSKSRKRNWKGHGCRGVHYLDIRRSDNIESRVSTIVDDMSFSVAVLNS</sequence>
<protein>
    <submittedName>
        <fullName evidence="1">Uncharacterized protein</fullName>
    </submittedName>
</protein>
<gene>
    <name evidence="1" type="primary">Acey_s0145.g2485</name>
    <name evidence="1" type="ORF">Y032_0145g2485</name>
</gene>
<comment type="caution">
    <text evidence="1">The sequence shown here is derived from an EMBL/GenBank/DDBJ whole genome shotgun (WGS) entry which is preliminary data.</text>
</comment>
<reference evidence="2" key="1">
    <citation type="journal article" date="2015" name="Nat. Genet.">
        <title>The genome and transcriptome of the zoonotic hookworm Ancylostoma ceylanicum identify infection-specific gene families.</title>
        <authorList>
            <person name="Schwarz E.M."/>
            <person name="Hu Y."/>
            <person name="Antoshechkin I."/>
            <person name="Miller M.M."/>
            <person name="Sternberg P.W."/>
            <person name="Aroian R.V."/>
        </authorList>
    </citation>
    <scope>NUCLEOTIDE SEQUENCE</scope>
    <source>
        <strain evidence="2">HY135</strain>
    </source>
</reference>
<name>A0A016T1N8_9BILA</name>
<accession>A0A016T1N8</accession>